<feature type="transmembrane region" description="Helical" evidence="1">
    <location>
        <begin position="43"/>
        <end position="70"/>
    </location>
</feature>
<dbReference type="EMBL" id="JAIOIU010000021">
    <property type="protein sequence ID" value="MBZ0158865.1"/>
    <property type="molecule type" value="Genomic_DNA"/>
</dbReference>
<dbReference type="AlphaFoldDB" id="A0AAJ1EIR1"/>
<evidence type="ECO:0000256" key="1">
    <source>
        <dbReference type="SAM" id="Phobius"/>
    </source>
</evidence>
<keyword evidence="1" id="KW-0812">Transmembrane</keyword>
<proteinExistence type="predicted"/>
<keyword evidence="1" id="KW-0472">Membrane</keyword>
<evidence type="ECO:0000313" key="4">
    <source>
        <dbReference type="Proteomes" id="UP001197609"/>
    </source>
</evidence>
<organism evidence="3 4">
    <name type="scientific">Candidatus Methylomirabilis tolerans</name>
    <dbReference type="NCBI Taxonomy" id="3123416"/>
    <lineage>
        <taxon>Bacteria</taxon>
        <taxon>Candidatus Methylomirabilota</taxon>
        <taxon>Candidatus Methylomirabilia</taxon>
        <taxon>Candidatus Methylomirabilales</taxon>
        <taxon>Candidatus Methylomirabilaceae</taxon>
        <taxon>Candidatus Methylomirabilis</taxon>
    </lineage>
</organism>
<reference evidence="3 4" key="1">
    <citation type="journal article" date="2021" name="bioRxiv">
        <title>Unraveling nitrogen, sulfur and carbon metabolic pathways and microbial community transcriptional responses to substrate deprivation and toxicity stresses in a bioreactor mimicking anoxic brackish coastal sediment conditions.</title>
        <authorList>
            <person name="Martins P.D."/>
            <person name="Echeveste M.J."/>
            <person name="Arshad A."/>
            <person name="Kurth J."/>
            <person name="Ouboter H."/>
            <person name="Jetten M.S.M."/>
            <person name="Welte C.U."/>
        </authorList>
    </citation>
    <scope>NUCLEOTIDE SEQUENCE [LARGE SCALE GENOMIC DNA]</scope>
    <source>
        <strain evidence="3">MAG_38</strain>
    </source>
</reference>
<comment type="caution">
    <text evidence="3">The sequence shown here is derived from an EMBL/GenBank/DDBJ whole genome shotgun (WGS) entry which is preliminary data.</text>
</comment>
<sequence>MKPFRRLTAILALCLLVQMGTASWARAGETSLGADVSAGAVSVIATVITLPLKLVTCAATVVLGGTVYGLTMGTSEIVREELAAGTNQTCGGRYYVSPQQVKQLARESELRR</sequence>
<dbReference type="Proteomes" id="UP001197609">
    <property type="component" value="Unassembled WGS sequence"/>
</dbReference>
<keyword evidence="1" id="KW-1133">Transmembrane helix</keyword>
<gene>
    <name evidence="3" type="ORF">K8G79_01750</name>
</gene>
<keyword evidence="2" id="KW-0732">Signal</keyword>
<protein>
    <submittedName>
        <fullName evidence="3">Uncharacterized protein</fullName>
    </submittedName>
</protein>
<evidence type="ECO:0000256" key="2">
    <source>
        <dbReference type="SAM" id="SignalP"/>
    </source>
</evidence>
<accession>A0AAJ1EIR1</accession>
<name>A0AAJ1EIR1_9BACT</name>
<evidence type="ECO:0000313" key="3">
    <source>
        <dbReference type="EMBL" id="MBZ0158865.1"/>
    </source>
</evidence>
<feature type="signal peptide" evidence="2">
    <location>
        <begin position="1"/>
        <end position="27"/>
    </location>
</feature>
<feature type="chain" id="PRO_5042572187" evidence="2">
    <location>
        <begin position="28"/>
        <end position="112"/>
    </location>
</feature>